<accession>A0A6G1I8B8</accession>
<protein>
    <submittedName>
        <fullName evidence="2">Uncharacterized protein</fullName>
    </submittedName>
</protein>
<feature type="compositionally biased region" description="Basic and acidic residues" evidence="1">
    <location>
        <begin position="152"/>
        <end position="165"/>
    </location>
</feature>
<evidence type="ECO:0000313" key="2">
    <source>
        <dbReference type="EMBL" id="KAF2404548.1"/>
    </source>
</evidence>
<dbReference type="OrthoDB" id="5239630at2759"/>
<feature type="compositionally biased region" description="Basic residues" evidence="1">
    <location>
        <begin position="20"/>
        <end position="43"/>
    </location>
</feature>
<feature type="region of interest" description="Disordered" evidence="1">
    <location>
        <begin position="1"/>
        <end position="165"/>
    </location>
</feature>
<reference evidence="2" key="1">
    <citation type="journal article" date="2020" name="Stud. Mycol.">
        <title>101 Dothideomycetes genomes: a test case for predicting lifestyles and emergence of pathogens.</title>
        <authorList>
            <person name="Haridas S."/>
            <person name="Albert R."/>
            <person name="Binder M."/>
            <person name="Bloem J."/>
            <person name="Labutti K."/>
            <person name="Salamov A."/>
            <person name="Andreopoulos B."/>
            <person name="Baker S."/>
            <person name="Barry K."/>
            <person name="Bills G."/>
            <person name="Bluhm B."/>
            <person name="Cannon C."/>
            <person name="Castanera R."/>
            <person name="Culley D."/>
            <person name="Daum C."/>
            <person name="Ezra D."/>
            <person name="Gonzalez J."/>
            <person name="Henrissat B."/>
            <person name="Kuo A."/>
            <person name="Liang C."/>
            <person name="Lipzen A."/>
            <person name="Lutzoni F."/>
            <person name="Magnuson J."/>
            <person name="Mondo S."/>
            <person name="Nolan M."/>
            <person name="Ohm R."/>
            <person name="Pangilinan J."/>
            <person name="Park H.-J."/>
            <person name="Ramirez L."/>
            <person name="Alfaro M."/>
            <person name="Sun H."/>
            <person name="Tritt A."/>
            <person name="Yoshinaga Y."/>
            <person name="Zwiers L.-H."/>
            <person name="Turgeon B."/>
            <person name="Goodwin S."/>
            <person name="Spatafora J."/>
            <person name="Crous P."/>
            <person name="Grigoriev I."/>
        </authorList>
    </citation>
    <scope>NUCLEOTIDE SEQUENCE</scope>
    <source>
        <strain evidence="2">CBS 262.69</strain>
    </source>
</reference>
<dbReference type="Proteomes" id="UP000799640">
    <property type="component" value="Unassembled WGS sequence"/>
</dbReference>
<dbReference type="InterPro" id="IPR019034">
    <property type="entry name" value="UPF0390"/>
</dbReference>
<feature type="compositionally biased region" description="Basic and acidic residues" evidence="1">
    <location>
        <begin position="100"/>
        <end position="115"/>
    </location>
</feature>
<proteinExistence type="predicted"/>
<dbReference type="Pfam" id="PF09495">
    <property type="entry name" value="DUF2462"/>
    <property type="match status" value="1"/>
</dbReference>
<dbReference type="EMBL" id="ML996688">
    <property type="protein sequence ID" value="KAF2404548.1"/>
    <property type="molecule type" value="Genomic_DNA"/>
</dbReference>
<feature type="compositionally biased region" description="Basic residues" evidence="1">
    <location>
        <begin position="87"/>
        <end position="99"/>
    </location>
</feature>
<feature type="compositionally biased region" description="Basic and acidic residues" evidence="1">
    <location>
        <begin position="56"/>
        <end position="86"/>
    </location>
</feature>
<organism evidence="2 3">
    <name type="scientific">Trichodelitschia bisporula</name>
    <dbReference type="NCBI Taxonomy" id="703511"/>
    <lineage>
        <taxon>Eukaryota</taxon>
        <taxon>Fungi</taxon>
        <taxon>Dikarya</taxon>
        <taxon>Ascomycota</taxon>
        <taxon>Pezizomycotina</taxon>
        <taxon>Dothideomycetes</taxon>
        <taxon>Dothideomycetes incertae sedis</taxon>
        <taxon>Phaeotrichales</taxon>
        <taxon>Phaeotrichaceae</taxon>
        <taxon>Trichodelitschia</taxon>
    </lineage>
</organism>
<keyword evidence="3" id="KW-1185">Reference proteome</keyword>
<gene>
    <name evidence="2" type="ORF">EJ06DRAFT_546408</name>
</gene>
<evidence type="ECO:0000256" key="1">
    <source>
        <dbReference type="SAM" id="MobiDB-lite"/>
    </source>
</evidence>
<feature type="compositionally biased region" description="Basic and acidic residues" evidence="1">
    <location>
        <begin position="123"/>
        <end position="141"/>
    </location>
</feature>
<evidence type="ECO:0000313" key="3">
    <source>
        <dbReference type="Proteomes" id="UP000799640"/>
    </source>
</evidence>
<dbReference type="AlphaFoldDB" id="A0A6G1I8B8"/>
<feature type="compositionally biased region" description="Basic residues" evidence="1">
    <location>
        <begin position="142"/>
        <end position="151"/>
    </location>
</feature>
<sequence length="219" mass="24806">MPQGMLKKTTGQKPKALAPLKRRGSRIIKPKKPLLIKKKKLVQKHSSGLTGLTERALAERAGHLEILEGGKKSKKEEAAKEGAAKEKQKKPKKDGVKKKKDGEEKKEGEGEEKTEKKVKKRKREQEGEKKTEGEKPKGGEKPKKKKKKKTAEKKTTEETVEKKTTTDAVAEAFPCQRPNWCVYRPGPCRNPNRCQYPASYTPEGYLRRWPTRTTEYTGT</sequence>
<name>A0A6G1I8B8_9PEZI</name>